<protein>
    <submittedName>
        <fullName evidence="1">Photosystem II reaction center Psb28 protein</fullName>
    </submittedName>
</protein>
<accession>A0A5A7QYG3</accession>
<proteinExistence type="predicted"/>
<comment type="caution">
    <text evidence="1">The sequence shown here is derived from an EMBL/GenBank/DDBJ whole genome shotgun (WGS) entry which is preliminary data.</text>
</comment>
<dbReference type="Proteomes" id="UP000325081">
    <property type="component" value="Unassembled WGS sequence"/>
</dbReference>
<dbReference type="AlphaFoldDB" id="A0A5A7QYG3"/>
<keyword evidence="2" id="KW-1185">Reference proteome</keyword>
<reference evidence="2" key="1">
    <citation type="journal article" date="2019" name="Curr. Biol.">
        <title>Genome Sequence of Striga asiatica Provides Insight into the Evolution of Plant Parasitism.</title>
        <authorList>
            <person name="Yoshida S."/>
            <person name="Kim S."/>
            <person name="Wafula E.K."/>
            <person name="Tanskanen J."/>
            <person name="Kim Y.M."/>
            <person name="Honaas L."/>
            <person name="Yang Z."/>
            <person name="Spallek T."/>
            <person name="Conn C.E."/>
            <person name="Ichihashi Y."/>
            <person name="Cheong K."/>
            <person name="Cui S."/>
            <person name="Der J.P."/>
            <person name="Gundlach H."/>
            <person name="Jiao Y."/>
            <person name="Hori C."/>
            <person name="Ishida J.K."/>
            <person name="Kasahara H."/>
            <person name="Kiba T."/>
            <person name="Kim M.S."/>
            <person name="Koo N."/>
            <person name="Laohavisit A."/>
            <person name="Lee Y.H."/>
            <person name="Lumba S."/>
            <person name="McCourt P."/>
            <person name="Mortimer J.C."/>
            <person name="Mutuku J.M."/>
            <person name="Nomura T."/>
            <person name="Sasaki-Sekimoto Y."/>
            <person name="Seto Y."/>
            <person name="Wang Y."/>
            <person name="Wakatake T."/>
            <person name="Sakakibara H."/>
            <person name="Demura T."/>
            <person name="Yamaguchi S."/>
            <person name="Yoneyama K."/>
            <person name="Manabe R.I."/>
            <person name="Nelson D.C."/>
            <person name="Schulman A.H."/>
            <person name="Timko M.P."/>
            <person name="dePamphilis C.W."/>
            <person name="Choi D."/>
            <person name="Shirasu K."/>
        </authorList>
    </citation>
    <scope>NUCLEOTIDE SEQUENCE [LARGE SCALE GENOMIC DNA]</scope>
    <source>
        <strain evidence="2">cv. UVA1</strain>
    </source>
</reference>
<gene>
    <name evidence="1" type="ORF">STAS_27340</name>
</gene>
<evidence type="ECO:0000313" key="1">
    <source>
        <dbReference type="EMBL" id="GER50066.1"/>
    </source>
</evidence>
<dbReference type="OrthoDB" id="261572at2759"/>
<organism evidence="1 2">
    <name type="scientific">Striga asiatica</name>
    <name type="common">Asiatic witchweed</name>
    <name type="synonym">Buchnera asiatica</name>
    <dbReference type="NCBI Taxonomy" id="4170"/>
    <lineage>
        <taxon>Eukaryota</taxon>
        <taxon>Viridiplantae</taxon>
        <taxon>Streptophyta</taxon>
        <taxon>Embryophyta</taxon>
        <taxon>Tracheophyta</taxon>
        <taxon>Spermatophyta</taxon>
        <taxon>Magnoliopsida</taxon>
        <taxon>eudicotyledons</taxon>
        <taxon>Gunneridae</taxon>
        <taxon>Pentapetalae</taxon>
        <taxon>asterids</taxon>
        <taxon>lamiids</taxon>
        <taxon>Lamiales</taxon>
        <taxon>Orobanchaceae</taxon>
        <taxon>Buchnereae</taxon>
        <taxon>Striga</taxon>
    </lineage>
</organism>
<name>A0A5A7QYG3_STRAF</name>
<sequence>MQFPTSLPSQLQSTVGKLVKIYNALLQNSTFLQKDFHASLEKNTCRASNKKDIHDEYINGLGGSGSSSSTAMSAAEDDPCCPAFDAVVVVDGRALVRINSSGSFGRKSFRSTNPELAEVTGMYLLSSRNLMNFSWAGTTLAGLLRISNVGSVRPIRKVE</sequence>
<dbReference type="EMBL" id="BKCP01009070">
    <property type="protein sequence ID" value="GER50066.1"/>
    <property type="molecule type" value="Genomic_DNA"/>
</dbReference>
<evidence type="ECO:0000313" key="2">
    <source>
        <dbReference type="Proteomes" id="UP000325081"/>
    </source>
</evidence>